<dbReference type="EMBL" id="KZ084088">
    <property type="protein sequence ID" value="OSD07287.1"/>
    <property type="molecule type" value="Genomic_DNA"/>
</dbReference>
<feature type="chain" id="PRO_5010996515" description="Apple domain-containing protein" evidence="1">
    <location>
        <begin position="21"/>
        <end position="152"/>
    </location>
</feature>
<keyword evidence="3" id="KW-1185">Reference proteome</keyword>
<sequence length="152" mass="16111">MMFSSFAFISLALLGRIVHAGPLGHDSVARDVSLSLPVSELNIADARVDGAPTRGGLGTDTIQRVSLDPGSQIAICLEVNCQSCAVFNLISFPLDECTLVGQYLSTAFIDPTPPTFNLTVGTDFCAQEILIPERNVCFNVDGGPFSSFVIDA</sequence>
<protein>
    <recommendedName>
        <fullName evidence="4">Apple domain-containing protein</fullName>
    </recommendedName>
</protein>
<evidence type="ECO:0000313" key="3">
    <source>
        <dbReference type="Proteomes" id="UP000193067"/>
    </source>
</evidence>
<name>A0A1Y2J1T1_TRAC3</name>
<evidence type="ECO:0000256" key="1">
    <source>
        <dbReference type="SAM" id="SignalP"/>
    </source>
</evidence>
<evidence type="ECO:0008006" key="4">
    <source>
        <dbReference type="Google" id="ProtNLM"/>
    </source>
</evidence>
<dbReference type="AlphaFoldDB" id="A0A1Y2J1T1"/>
<evidence type="ECO:0000313" key="2">
    <source>
        <dbReference type="EMBL" id="OSD07287.1"/>
    </source>
</evidence>
<gene>
    <name evidence="2" type="ORF">PYCCODRAFT_1456177</name>
</gene>
<organism evidence="2 3">
    <name type="scientific">Trametes coccinea (strain BRFM310)</name>
    <name type="common">Pycnoporus coccineus</name>
    <dbReference type="NCBI Taxonomy" id="1353009"/>
    <lineage>
        <taxon>Eukaryota</taxon>
        <taxon>Fungi</taxon>
        <taxon>Dikarya</taxon>
        <taxon>Basidiomycota</taxon>
        <taxon>Agaricomycotina</taxon>
        <taxon>Agaricomycetes</taxon>
        <taxon>Polyporales</taxon>
        <taxon>Polyporaceae</taxon>
        <taxon>Trametes</taxon>
    </lineage>
</organism>
<dbReference type="OrthoDB" id="2736149at2759"/>
<proteinExistence type="predicted"/>
<accession>A0A1Y2J1T1</accession>
<feature type="signal peptide" evidence="1">
    <location>
        <begin position="1"/>
        <end position="20"/>
    </location>
</feature>
<keyword evidence="1" id="KW-0732">Signal</keyword>
<reference evidence="2 3" key="1">
    <citation type="journal article" date="2015" name="Biotechnol. Biofuels">
        <title>Enhanced degradation of softwood versus hardwood by the white-rot fungus Pycnoporus coccineus.</title>
        <authorList>
            <person name="Couturier M."/>
            <person name="Navarro D."/>
            <person name="Chevret D."/>
            <person name="Henrissat B."/>
            <person name="Piumi F."/>
            <person name="Ruiz-Duenas F.J."/>
            <person name="Martinez A.T."/>
            <person name="Grigoriev I.V."/>
            <person name="Riley R."/>
            <person name="Lipzen A."/>
            <person name="Berrin J.G."/>
            <person name="Master E.R."/>
            <person name="Rosso M.N."/>
        </authorList>
    </citation>
    <scope>NUCLEOTIDE SEQUENCE [LARGE SCALE GENOMIC DNA]</scope>
    <source>
        <strain evidence="2 3">BRFM310</strain>
    </source>
</reference>
<dbReference type="Proteomes" id="UP000193067">
    <property type="component" value="Unassembled WGS sequence"/>
</dbReference>